<dbReference type="Gene3D" id="1.10.287.1260">
    <property type="match status" value="1"/>
</dbReference>
<sequence length="366" mass="41339">MKEFLNTVILDNPVRDYLMLIGVLLFVSFIKRYISKGFAAILFRLVKHWSPNLDEKDFVSLLLRPLEYFFLLVTFMVTIDKFTFPTALNVHIYNKIRLQDATDTILSLALSMSVIWIMLRLIDFVALVLKHKASLTADKTDDQFVIFFRDFFKAIVFILGAIAFIKILFGTGLVEKIVAGLGIGAAALALAAKESIENLIGSFIIFSDKPFRVGDTVKVDSFQGSVEKIGLRSTRIRTLEKTFVTVPNKKMVDSVLDNLSQRTQQRVALKVELGSDIPSATIYAFLQEVRSLLKNNHNILDNYVVNLNDFTKDTYVIQVVFNTYIIDGSQYAALRESVNLSIIQLLESKGIRLPSTSTNITINNKE</sequence>
<dbReference type="InterPro" id="IPR023408">
    <property type="entry name" value="MscS_beta-dom_sf"/>
</dbReference>
<feature type="transmembrane region" description="Helical" evidence="6">
    <location>
        <begin position="17"/>
        <end position="34"/>
    </location>
</feature>
<feature type="domain" description="Mechanosensitive ion channel MscS" evidence="7">
    <location>
        <begin position="195"/>
        <end position="260"/>
    </location>
</feature>
<evidence type="ECO:0000256" key="6">
    <source>
        <dbReference type="SAM" id="Phobius"/>
    </source>
</evidence>
<dbReference type="Gene3D" id="2.30.30.60">
    <property type="match status" value="1"/>
</dbReference>
<keyword evidence="9" id="KW-1185">Reference proteome</keyword>
<dbReference type="InterPro" id="IPR011066">
    <property type="entry name" value="MscS_channel_C_sf"/>
</dbReference>
<proteinExistence type="predicted"/>
<dbReference type="AlphaFoldDB" id="A0A3E1Y9X8"/>
<evidence type="ECO:0000313" key="9">
    <source>
        <dbReference type="Proteomes" id="UP000260644"/>
    </source>
</evidence>
<keyword evidence="5 6" id="KW-0472">Membrane</keyword>
<evidence type="ECO:0000256" key="3">
    <source>
        <dbReference type="ARBA" id="ARBA00022692"/>
    </source>
</evidence>
<accession>A0A3E1Y9X8</accession>
<dbReference type="SUPFAM" id="SSF82689">
    <property type="entry name" value="Mechanosensitive channel protein MscS (YggB), C-terminal domain"/>
    <property type="match status" value="1"/>
</dbReference>
<comment type="subcellular location">
    <subcellularLocation>
        <location evidence="1">Cell membrane</location>
        <topology evidence="1">Multi-pass membrane protein</topology>
    </subcellularLocation>
</comment>
<evidence type="ECO:0000256" key="2">
    <source>
        <dbReference type="ARBA" id="ARBA00022475"/>
    </source>
</evidence>
<feature type="transmembrane region" description="Helical" evidence="6">
    <location>
        <begin position="66"/>
        <end position="84"/>
    </location>
</feature>
<feature type="transmembrane region" description="Helical" evidence="6">
    <location>
        <begin position="104"/>
        <end position="129"/>
    </location>
</feature>
<dbReference type="GO" id="GO:0008381">
    <property type="term" value="F:mechanosensitive monoatomic ion channel activity"/>
    <property type="evidence" value="ECO:0007669"/>
    <property type="project" value="UniProtKB-ARBA"/>
</dbReference>
<name>A0A3E1Y9X8_9BACT</name>
<keyword evidence="4 6" id="KW-1133">Transmembrane helix</keyword>
<dbReference type="OrthoDB" id="9809206at2"/>
<dbReference type="Proteomes" id="UP000260644">
    <property type="component" value="Unassembled WGS sequence"/>
</dbReference>
<keyword evidence="2" id="KW-1003">Cell membrane</keyword>
<gene>
    <name evidence="8" type="ORF">DVR12_11755</name>
</gene>
<dbReference type="InterPro" id="IPR010920">
    <property type="entry name" value="LSM_dom_sf"/>
</dbReference>
<evidence type="ECO:0000256" key="1">
    <source>
        <dbReference type="ARBA" id="ARBA00004651"/>
    </source>
</evidence>
<evidence type="ECO:0000259" key="7">
    <source>
        <dbReference type="Pfam" id="PF00924"/>
    </source>
</evidence>
<comment type="caution">
    <text evidence="8">The sequence shown here is derived from an EMBL/GenBank/DDBJ whole genome shotgun (WGS) entry which is preliminary data.</text>
</comment>
<dbReference type="PANTHER" id="PTHR30566">
    <property type="entry name" value="YNAI-RELATED MECHANOSENSITIVE ION CHANNEL"/>
    <property type="match status" value="1"/>
</dbReference>
<dbReference type="EMBL" id="QPMM01000006">
    <property type="protein sequence ID" value="RFS22472.1"/>
    <property type="molecule type" value="Genomic_DNA"/>
</dbReference>
<dbReference type="Pfam" id="PF00924">
    <property type="entry name" value="MS_channel_2nd"/>
    <property type="match status" value="1"/>
</dbReference>
<feature type="transmembrane region" description="Helical" evidence="6">
    <location>
        <begin position="150"/>
        <end position="170"/>
    </location>
</feature>
<dbReference type="PANTHER" id="PTHR30566:SF5">
    <property type="entry name" value="MECHANOSENSITIVE ION CHANNEL PROTEIN 1, MITOCHONDRIAL-RELATED"/>
    <property type="match status" value="1"/>
</dbReference>
<keyword evidence="3 6" id="KW-0812">Transmembrane</keyword>
<organism evidence="8 9">
    <name type="scientific">Chitinophaga silvatica</name>
    <dbReference type="NCBI Taxonomy" id="2282649"/>
    <lineage>
        <taxon>Bacteria</taxon>
        <taxon>Pseudomonadati</taxon>
        <taxon>Bacteroidota</taxon>
        <taxon>Chitinophagia</taxon>
        <taxon>Chitinophagales</taxon>
        <taxon>Chitinophagaceae</taxon>
        <taxon>Chitinophaga</taxon>
    </lineage>
</organism>
<dbReference type="RefSeq" id="WP_116975868.1">
    <property type="nucleotide sequence ID" value="NZ_QPMM01000006.1"/>
</dbReference>
<reference evidence="8 9" key="1">
    <citation type="submission" date="2018-07" db="EMBL/GenBank/DDBJ databases">
        <title>Chitinophaga K2CV101002-2 sp. nov., isolated from a monsoon evergreen broad-leaved forest soil.</title>
        <authorList>
            <person name="Lv Y."/>
        </authorList>
    </citation>
    <scope>NUCLEOTIDE SEQUENCE [LARGE SCALE GENOMIC DNA]</scope>
    <source>
        <strain evidence="8 9">GDMCC 1.1288</strain>
    </source>
</reference>
<dbReference type="GO" id="GO:0005886">
    <property type="term" value="C:plasma membrane"/>
    <property type="evidence" value="ECO:0007669"/>
    <property type="project" value="UniProtKB-SubCell"/>
</dbReference>
<dbReference type="InterPro" id="IPR006685">
    <property type="entry name" value="MscS_channel_2nd"/>
</dbReference>
<evidence type="ECO:0000313" key="8">
    <source>
        <dbReference type="EMBL" id="RFS22472.1"/>
    </source>
</evidence>
<protein>
    <recommendedName>
        <fullName evidence="7">Mechanosensitive ion channel MscS domain-containing protein</fullName>
    </recommendedName>
</protein>
<evidence type="ECO:0000256" key="5">
    <source>
        <dbReference type="ARBA" id="ARBA00023136"/>
    </source>
</evidence>
<dbReference type="SUPFAM" id="SSF50182">
    <property type="entry name" value="Sm-like ribonucleoproteins"/>
    <property type="match status" value="1"/>
</dbReference>
<evidence type="ECO:0000256" key="4">
    <source>
        <dbReference type="ARBA" id="ARBA00022989"/>
    </source>
</evidence>